<gene>
    <name evidence="4" type="ORF">KM92DES2_12621</name>
</gene>
<dbReference type="Pfam" id="PF03358">
    <property type="entry name" value="FMN_red"/>
    <property type="match status" value="1"/>
</dbReference>
<evidence type="ECO:0000313" key="4">
    <source>
        <dbReference type="EMBL" id="SBW09106.1"/>
    </source>
</evidence>
<dbReference type="Gene3D" id="3.40.50.360">
    <property type="match status" value="1"/>
</dbReference>
<dbReference type="InterPro" id="IPR005025">
    <property type="entry name" value="FMN_Rdtase-like_dom"/>
</dbReference>
<keyword evidence="1" id="KW-0285">Flavoprotein</keyword>
<evidence type="ECO:0000256" key="1">
    <source>
        <dbReference type="ARBA" id="ARBA00022630"/>
    </source>
</evidence>
<evidence type="ECO:0000256" key="2">
    <source>
        <dbReference type="ARBA" id="ARBA00022643"/>
    </source>
</evidence>
<dbReference type="PANTHER" id="PTHR43278">
    <property type="entry name" value="NAD(P)H-DEPENDENT FMN-CONTAINING OXIDOREDUCTASE YWQN-RELATED"/>
    <property type="match status" value="1"/>
</dbReference>
<dbReference type="RefSeq" id="WP_192113724.1">
    <property type="nucleotide sequence ID" value="NZ_CAKSVL010000018.1"/>
</dbReference>
<dbReference type="SUPFAM" id="SSF52218">
    <property type="entry name" value="Flavoproteins"/>
    <property type="match status" value="1"/>
</dbReference>
<feature type="domain" description="NADPH-dependent FMN reductase-like" evidence="3">
    <location>
        <begin position="1"/>
        <end position="154"/>
    </location>
</feature>
<sequence>MKVLMLNGSPHPKGCTFTALSTVAAQLEKNGVETQMLQLGTKPIQCCIGCGKCKDTGHCVFNADHVNEAIDLLREADGFVVGSPVYYAGPNGGVCSFLDRMFYGKSLHYAFKPAAAVVSCRRGGASASFDRLNKYFTIARMPVVSSQYWNAVHGNTPEQVMQDKEGLQIMRTLGDNMAWLLKCIAAGKAAGVATPTPEPWDPTNFIR</sequence>
<dbReference type="AlphaFoldDB" id="A0A212KBQ4"/>
<dbReference type="InterPro" id="IPR051796">
    <property type="entry name" value="ISF_SsuE-like"/>
</dbReference>
<dbReference type="InterPro" id="IPR029039">
    <property type="entry name" value="Flavoprotein-like_sf"/>
</dbReference>
<keyword evidence="2" id="KW-0288">FMN</keyword>
<dbReference type="EMBL" id="FLUP01000001">
    <property type="protein sequence ID" value="SBW09106.1"/>
    <property type="molecule type" value="Genomic_DNA"/>
</dbReference>
<evidence type="ECO:0000259" key="3">
    <source>
        <dbReference type="Pfam" id="PF03358"/>
    </source>
</evidence>
<accession>A0A212KBQ4</accession>
<organism evidence="4">
    <name type="scientific">uncultured Desulfovibrio sp</name>
    <dbReference type="NCBI Taxonomy" id="167968"/>
    <lineage>
        <taxon>Bacteria</taxon>
        <taxon>Pseudomonadati</taxon>
        <taxon>Thermodesulfobacteriota</taxon>
        <taxon>Desulfovibrionia</taxon>
        <taxon>Desulfovibrionales</taxon>
        <taxon>Desulfovibrionaceae</taxon>
        <taxon>Desulfovibrio</taxon>
        <taxon>environmental samples</taxon>
    </lineage>
</organism>
<protein>
    <submittedName>
        <fullName evidence="4">NADPH-dependent FMN reductase</fullName>
    </submittedName>
</protein>
<reference evidence="4" key="1">
    <citation type="submission" date="2016-04" db="EMBL/GenBank/DDBJ databases">
        <authorList>
            <person name="Evans L.H."/>
            <person name="Alamgir A."/>
            <person name="Owens N."/>
            <person name="Weber N.D."/>
            <person name="Virtaneva K."/>
            <person name="Barbian K."/>
            <person name="Babar A."/>
            <person name="Rosenke K."/>
        </authorList>
    </citation>
    <scope>NUCLEOTIDE SEQUENCE</scope>
    <source>
        <strain evidence="4">92-2</strain>
    </source>
</reference>
<name>A0A212KBQ4_9BACT</name>
<dbReference type="GO" id="GO:0016491">
    <property type="term" value="F:oxidoreductase activity"/>
    <property type="evidence" value="ECO:0007669"/>
    <property type="project" value="InterPro"/>
</dbReference>
<proteinExistence type="predicted"/>
<dbReference type="PANTHER" id="PTHR43278:SF4">
    <property type="entry name" value="NAD(P)H-DEPENDENT FMN-CONTAINING OXIDOREDUCTASE YWQN-RELATED"/>
    <property type="match status" value="1"/>
</dbReference>